<keyword evidence="4 8" id="KW-0812">Transmembrane</keyword>
<dbReference type="Proteomes" id="UP000288623">
    <property type="component" value="Unassembled WGS sequence"/>
</dbReference>
<keyword evidence="11" id="KW-1185">Reference proteome</keyword>
<evidence type="ECO:0000256" key="6">
    <source>
        <dbReference type="ARBA" id="ARBA00023136"/>
    </source>
</evidence>
<keyword evidence="2" id="KW-1003">Cell membrane</keyword>
<dbReference type="InterPro" id="IPR050539">
    <property type="entry name" value="ThrE_Dicarb/AminoAcid_Exp"/>
</dbReference>
<feature type="transmembrane region" description="Helical" evidence="8">
    <location>
        <begin position="28"/>
        <end position="46"/>
    </location>
</feature>
<name>A0A433RV98_9BACL</name>
<feature type="transmembrane region" description="Helical" evidence="8">
    <location>
        <begin position="52"/>
        <end position="72"/>
    </location>
</feature>
<comment type="similarity">
    <text evidence="7">Belongs to the ThrE exporter (TC 2.A.79) family.</text>
</comment>
<evidence type="ECO:0000313" key="11">
    <source>
        <dbReference type="Proteomes" id="UP000288623"/>
    </source>
</evidence>
<evidence type="ECO:0000256" key="1">
    <source>
        <dbReference type="ARBA" id="ARBA00004651"/>
    </source>
</evidence>
<keyword evidence="3" id="KW-0997">Cell inner membrane</keyword>
<comment type="subcellular location">
    <subcellularLocation>
        <location evidence="1">Cell membrane</location>
        <topology evidence="1">Multi-pass membrane protein</topology>
    </subcellularLocation>
</comment>
<dbReference type="RefSeq" id="WP_126990090.1">
    <property type="nucleotide sequence ID" value="NZ_JTFC01000026.1"/>
</dbReference>
<keyword evidence="6 8" id="KW-0472">Membrane</keyword>
<feature type="transmembrane region" description="Helical" evidence="8">
    <location>
        <begin position="119"/>
        <end position="138"/>
    </location>
</feature>
<evidence type="ECO:0000256" key="4">
    <source>
        <dbReference type="ARBA" id="ARBA00022692"/>
    </source>
</evidence>
<protein>
    <submittedName>
        <fullName evidence="10">Membrane protein</fullName>
    </submittedName>
</protein>
<reference evidence="10 11" key="1">
    <citation type="submission" date="2014-11" db="EMBL/GenBank/DDBJ databases">
        <title>Genome sequence and analysis of novel Kurthia sp.</title>
        <authorList>
            <person name="Lawson J.N."/>
            <person name="Gonzalez J.E."/>
            <person name="Rinauldi L."/>
            <person name="Xuan Z."/>
            <person name="Firman A."/>
            <person name="Shaddox L."/>
            <person name="Trudeau A."/>
            <person name="Shah S."/>
            <person name="Reiman D."/>
        </authorList>
    </citation>
    <scope>NUCLEOTIDE SEQUENCE [LARGE SCALE GENOMIC DNA]</scope>
    <source>
        <strain evidence="10 11">3B1D</strain>
    </source>
</reference>
<evidence type="ECO:0000256" key="3">
    <source>
        <dbReference type="ARBA" id="ARBA00022519"/>
    </source>
</evidence>
<dbReference type="GO" id="GO:0005886">
    <property type="term" value="C:plasma membrane"/>
    <property type="evidence" value="ECO:0007669"/>
    <property type="project" value="UniProtKB-SubCell"/>
</dbReference>
<gene>
    <name evidence="10" type="ORF">QI30_06330</name>
</gene>
<evidence type="ECO:0000313" key="10">
    <source>
        <dbReference type="EMBL" id="RUS57198.1"/>
    </source>
</evidence>
<dbReference type="PANTHER" id="PTHR34390">
    <property type="entry name" value="UPF0442 PROTEIN YJJB-RELATED"/>
    <property type="match status" value="1"/>
</dbReference>
<dbReference type="OrthoDB" id="9810047at2"/>
<dbReference type="AlphaFoldDB" id="A0A433RV98"/>
<feature type="domain" description="Threonine/Serine exporter ThrE" evidence="9">
    <location>
        <begin position="6"/>
        <end position="133"/>
    </location>
</feature>
<dbReference type="EMBL" id="JTFC01000026">
    <property type="protein sequence ID" value="RUS57198.1"/>
    <property type="molecule type" value="Genomic_DNA"/>
</dbReference>
<feature type="transmembrane region" description="Helical" evidence="8">
    <location>
        <begin position="5"/>
        <end position="21"/>
    </location>
</feature>
<feature type="transmembrane region" description="Helical" evidence="8">
    <location>
        <begin position="79"/>
        <end position="99"/>
    </location>
</feature>
<dbReference type="PANTHER" id="PTHR34390:SF1">
    <property type="entry name" value="SUCCINATE TRANSPORTER SUBUNIT YJJB-RELATED"/>
    <property type="match status" value="1"/>
</dbReference>
<evidence type="ECO:0000256" key="5">
    <source>
        <dbReference type="ARBA" id="ARBA00022989"/>
    </source>
</evidence>
<comment type="caution">
    <text evidence="10">The sequence shown here is derived from an EMBL/GenBank/DDBJ whole genome shotgun (WGS) entry which is preliminary data.</text>
</comment>
<keyword evidence="5 8" id="KW-1133">Transmembrane helix</keyword>
<accession>A0A433RV98</accession>
<evidence type="ECO:0000256" key="2">
    <source>
        <dbReference type="ARBA" id="ARBA00022475"/>
    </source>
</evidence>
<evidence type="ECO:0000256" key="7">
    <source>
        <dbReference type="ARBA" id="ARBA00034125"/>
    </source>
</evidence>
<proteinExistence type="inferred from homology"/>
<sequence length="152" mass="16785">MDYVLQLVCAFVATYGIAIIFNAPKSTLIPCGLVGMIGWLIYYAMIQQQVDSVTASFCGAFIISIVAHYQAFKHKTPMLIFVVGGIIPLVPGGLAYEAMRHVVANEYNESLQFFLKTGIITGAIVMGLVIAEVLVQMYRKMMTRLKKARTLN</sequence>
<dbReference type="Pfam" id="PF12821">
    <property type="entry name" value="ThrE_2"/>
    <property type="match status" value="1"/>
</dbReference>
<evidence type="ECO:0000259" key="9">
    <source>
        <dbReference type="Pfam" id="PF12821"/>
    </source>
</evidence>
<organism evidence="10 11">
    <name type="scientific">Candidatus Kurthia intestinigallinarum</name>
    <dbReference type="NCBI Taxonomy" id="1562256"/>
    <lineage>
        <taxon>Bacteria</taxon>
        <taxon>Bacillati</taxon>
        <taxon>Bacillota</taxon>
        <taxon>Bacilli</taxon>
        <taxon>Bacillales</taxon>
        <taxon>Caryophanaceae</taxon>
        <taxon>Kurthia</taxon>
    </lineage>
</organism>
<evidence type="ECO:0000256" key="8">
    <source>
        <dbReference type="SAM" id="Phobius"/>
    </source>
</evidence>
<dbReference type="InterPro" id="IPR024528">
    <property type="entry name" value="ThrE_2"/>
</dbReference>
<dbReference type="GO" id="GO:0015744">
    <property type="term" value="P:succinate transport"/>
    <property type="evidence" value="ECO:0007669"/>
    <property type="project" value="TreeGrafter"/>
</dbReference>